<dbReference type="PANTHER" id="PTHR15502:SF7">
    <property type="entry name" value="CALCINEURIN-BINDING PROTEIN CABIN-1"/>
    <property type="match status" value="1"/>
</dbReference>
<dbReference type="EMBL" id="JADCNM010000010">
    <property type="protein sequence ID" value="KAG0464910.1"/>
    <property type="molecule type" value="Genomic_DNA"/>
</dbReference>
<accession>A0A835Q644</accession>
<feature type="region of interest" description="Disordered" evidence="3">
    <location>
        <begin position="1"/>
        <end position="20"/>
    </location>
</feature>
<dbReference type="GO" id="GO:0031491">
    <property type="term" value="F:nucleosome binding"/>
    <property type="evidence" value="ECO:0007669"/>
    <property type="project" value="TreeGrafter"/>
</dbReference>
<evidence type="ECO:0000256" key="3">
    <source>
        <dbReference type="SAM" id="MobiDB-lite"/>
    </source>
</evidence>
<dbReference type="Gene3D" id="1.25.40.10">
    <property type="entry name" value="Tetratricopeptide repeat domain"/>
    <property type="match status" value="1"/>
</dbReference>
<organism evidence="4 5">
    <name type="scientific">Vanilla planifolia</name>
    <name type="common">Vanilla</name>
    <dbReference type="NCBI Taxonomy" id="51239"/>
    <lineage>
        <taxon>Eukaryota</taxon>
        <taxon>Viridiplantae</taxon>
        <taxon>Streptophyta</taxon>
        <taxon>Embryophyta</taxon>
        <taxon>Tracheophyta</taxon>
        <taxon>Spermatophyta</taxon>
        <taxon>Magnoliopsida</taxon>
        <taxon>Liliopsida</taxon>
        <taxon>Asparagales</taxon>
        <taxon>Orchidaceae</taxon>
        <taxon>Vanilloideae</taxon>
        <taxon>Vanilleae</taxon>
        <taxon>Vanilla</taxon>
    </lineage>
</organism>
<dbReference type="Proteomes" id="UP000639772">
    <property type="component" value="Chromosome 10"/>
</dbReference>
<evidence type="ECO:0000256" key="2">
    <source>
        <dbReference type="ARBA" id="ARBA00023242"/>
    </source>
</evidence>
<keyword evidence="2" id="KW-0539">Nucleus</keyword>
<dbReference type="PANTHER" id="PTHR15502">
    <property type="entry name" value="CALCINEURIN-BINDING PROTEIN CABIN 1-RELATED"/>
    <property type="match status" value="1"/>
</dbReference>
<dbReference type="GO" id="GO:0006325">
    <property type="term" value="P:chromatin organization"/>
    <property type="evidence" value="ECO:0007669"/>
    <property type="project" value="InterPro"/>
</dbReference>
<evidence type="ECO:0000256" key="1">
    <source>
        <dbReference type="ARBA" id="ARBA00004123"/>
    </source>
</evidence>
<reference evidence="4 5" key="1">
    <citation type="journal article" date="2020" name="Nat. Food">
        <title>A phased Vanilla planifolia genome enables genetic improvement of flavour and production.</title>
        <authorList>
            <person name="Hasing T."/>
            <person name="Tang H."/>
            <person name="Brym M."/>
            <person name="Khazi F."/>
            <person name="Huang T."/>
            <person name="Chambers A.H."/>
        </authorList>
    </citation>
    <scope>NUCLEOTIDE SEQUENCE [LARGE SCALE GENOMIC DNA]</scope>
    <source>
        <tissue evidence="4">Leaf</tissue>
    </source>
</reference>
<evidence type="ECO:0000313" key="5">
    <source>
        <dbReference type="Proteomes" id="UP000639772"/>
    </source>
</evidence>
<proteinExistence type="predicted"/>
<gene>
    <name evidence="4" type="ORF">HPP92_019074</name>
</gene>
<sequence length="1804" mass="203474">MFSIAAINDTDSSGQREPLAPTKEAKEFHLSQSYHDGLLKLQAKDYGRARELFEAVLKDPLISSSKIGKHAGDAHLLQLRFLSLKNLASVFLQQGSEHYDSALQCYLHAVEIDCKDSVVWNQLGTLSCTMGLYSTSRWAFEQGLLCSPNNWNCMEKLLEILITIGDEVACLSLADLILTHWPSHSRALHVKKVIQDAEPVSFAARGIDKLEPKHIRLRFPEKRKAINGEIAESLPVKKLKQTTELQLSGATWATLVDAILGLLLPAASNLSELEFSRQKTLLNGKTAIRQGDDTCTREFDLRVFANTRINIYLSSSSHIIEDSAVREMSQCGEHTPVTCSFDETRMTKERDICPDKEHHQERRSMRLERLRSRKLGKEDLEFSGGKDPSKVVFQTLEPFMLSKSGSSNIDCLGNVRGVYSGSHTYSPYQEYKDVAQFISKASKNIGAYHLGHLLLEEISKVNIPFQDCFARVLDIEKLTRYWGQERTPLCHIYLGELCFDQALILDNESKQQELLSEASYHLCKVIELVAMDSVNALAGSCEYLNGLEGSLHVDDTIKRDSVSCTSENEEILINKLHSHALEFALYQECDKGKSTPKNQSTFWARFFWLSGWLSHMNANKEKALKEFSICLSILKNDEALESIPLSHCRLVRSLTSDKVLHKINLIIVDSVLQKVNSELMENGLYTKCMEFLSPLLLSTKDVDLDLLSASSKGREGAISLELNAIDVLLSACEKAEPMDNVAILNCHRRKLQLLAVASGMLGFSTSENEKDSFPTTNTTADLGNPESINKLQFHMVAEEVQDISRIVSKMRTVIDQNDPHGCNNSMVGVIGDIQSLLLAVMCDSVRRILKLSVSGNLNHTDQLESCLLVDASITFCKLQHLLPSVLAKAQVELIVAVHDLLAEYGLCCAGRDRDGKEGMFLKFAIKHLLALDMKLRALSGAIGKEDMLQRDVLHQSNEGCCLPNEDKVDDKDGDILGKFLIDLNFESSEQRNGATIAAEISNHRNDSEMEKVELGIENALDQSFFCLYGLNINPDSSSEEDLALHKNTSRGDYQSKEQCADVFQYVLPYARALSRAGLVKLRRVFRAIRKHFPQPPDDLLSENSIDKFLDSPDLCEDKLFELCRGSGSQEAVMNLLFVNGRGPESLKASSALGSSESYMEVYGNLYYLIAQAEDTSATDKYPGFVLKREGEEFVEQNASLLKYDLLCNPLRFESWHKLANIYDEEVDLLLNDGSKHISILDWRKNASLPQRVEIGRRRSRRCLLMSLGLAKALDQQSQIHELLALVYYDNIQNVVPFYDQRFLVPKRDASWIVFCQNSMKHFEKAFALKPDWLHAFYQGKLCEKLGYSYSQAFSYYIKAAAMNPSAVDPVYRMHASRIKLLYNCGKRNLSVLQVVATHAFTQETKDKILNMFNWTSLDLMNPNRMKDSASEISKDTGCNKDLLDEAWHVLYDDCLSALQICVEGELKHFHKARYMLAQGFYKRGEPGDLERAKEELSFCFKSSRSAFTINMWEIDGSTKKGRRKYPGHGGNKRNLEVSLSESSRKFITCIRKYILFYLDLLGKTNDLSTLERAYLYLRMDKKFYLCLCDIVPIAIGKYIQVLASSIRNSVATRPTDSASLEQFLDRLFNLFIDHVSILPDLSSLPEVNDPEISETNIYGYVHQYIDLLESDIRVDCLEAINEKIRKRYKNPKLSCSNFAKICKHASLAWCRALLMKLASMTPTSESDPMTDHGIHGGVLENDPLLYVDLKPDDFFGTAVSEGIGREPRGLGCSNEMRIQLFSRELSSCSPLWCQFIHCFIVTSC</sequence>
<dbReference type="InterPro" id="IPR011990">
    <property type="entry name" value="TPR-like_helical_dom_sf"/>
</dbReference>
<comment type="subcellular location">
    <subcellularLocation>
        <location evidence="1">Nucleus</location>
    </subcellularLocation>
</comment>
<evidence type="ECO:0000313" key="4">
    <source>
        <dbReference type="EMBL" id="KAG0464910.1"/>
    </source>
</evidence>
<protein>
    <submittedName>
        <fullName evidence="4">Uncharacterized protein</fullName>
    </submittedName>
</protein>
<dbReference type="SUPFAM" id="SSF48452">
    <property type="entry name" value="TPR-like"/>
    <property type="match status" value="1"/>
</dbReference>
<dbReference type="OrthoDB" id="77564at2759"/>
<comment type="caution">
    <text evidence="4">The sequence shown here is derived from an EMBL/GenBank/DDBJ whole genome shotgun (WGS) entry which is preliminary data.</text>
</comment>
<dbReference type="GO" id="GO:0005634">
    <property type="term" value="C:nucleus"/>
    <property type="evidence" value="ECO:0007669"/>
    <property type="project" value="UniProtKB-SubCell"/>
</dbReference>
<name>A0A835Q644_VANPL</name>
<dbReference type="InterPro" id="IPR033053">
    <property type="entry name" value="Hir3/CABIN1"/>
</dbReference>
<dbReference type="FunFam" id="1.25.40.10:FF:000431">
    <property type="entry name" value="Tetratricopeptide repeat (TPR)-like superfamily protein"/>
    <property type="match status" value="1"/>
</dbReference>